<proteinExistence type="predicted"/>
<evidence type="ECO:0000256" key="2">
    <source>
        <dbReference type="ARBA" id="ARBA00022532"/>
    </source>
</evidence>
<gene>
    <name evidence="5" type="ORF">NQ314_017266</name>
</gene>
<dbReference type="Gene3D" id="3.40.50.720">
    <property type="entry name" value="NAD(P)-binding Rossmann-like Domain"/>
    <property type="match status" value="1"/>
</dbReference>
<evidence type="ECO:0000256" key="4">
    <source>
        <dbReference type="ARBA" id="ARBA00023027"/>
    </source>
</evidence>
<dbReference type="Proteomes" id="UP001162156">
    <property type="component" value="Unassembled WGS sequence"/>
</dbReference>
<keyword evidence="3" id="KW-0560">Oxidoreductase</keyword>
<organism evidence="5 6">
    <name type="scientific">Rhamnusium bicolor</name>
    <dbReference type="NCBI Taxonomy" id="1586634"/>
    <lineage>
        <taxon>Eukaryota</taxon>
        <taxon>Metazoa</taxon>
        <taxon>Ecdysozoa</taxon>
        <taxon>Arthropoda</taxon>
        <taxon>Hexapoda</taxon>
        <taxon>Insecta</taxon>
        <taxon>Pterygota</taxon>
        <taxon>Neoptera</taxon>
        <taxon>Endopterygota</taxon>
        <taxon>Coleoptera</taxon>
        <taxon>Polyphaga</taxon>
        <taxon>Cucujiformia</taxon>
        <taxon>Chrysomeloidea</taxon>
        <taxon>Cerambycidae</taxon>
        <taxon>Lepturinae</taxon>
        <taxon>Rhagiini</taxon>
        <taxon>Rhamnusium</taxon>
    </lineage>
</organism>
<evidence type="ECO:0000256" key="1">
    <source>
        <dbReference type="ARBA" id="ARBA00012995"/>
    </source>
</evidence>
<dbReference type="PANTHER" id="PTHR11540">
    <property type="entry name" value="MALATE AND LACTATE DEHYDROGENASE"/>
    <property type="match status" value="1"/>
</dbReference>
<dbReference type="InterPro" id="IPR036291">
    <property type="entry name" value="NAD(P)-bd_dom_sf"/>
</dbReference>
<reference evidence="5" key="1">
    <citation type="journal article" date="2023" name="Insect Mol. Biol.">
        <title>Genome sequencing provides insights into the evolution of gene families encoding plant cell wall-degrading enzymes in longhorned beetles.</title>
        <authorList>
            <person name="Shin N.R."/>
            <person name="Okamura Y."/>
            <person name="Kirsch R."/>
            <person name="Pauchet Y."/>
        </authorList>
    </citation>
    <scope>NUCLEOTIDE SEQUENCE</scope>
    <source>
        <strain evidence="5">RBIC_L_NR</strain>
    </source>
</reference>
<dbReference type="SUPFAM" id="SSF56327">
    <property type="entry name" value="LDH C-terminal domain-like"/>
    <property type="match status" value="1"/>
</dbReference>
<keyword evidence="6" id="KW-1185">Reference proteome</keyword>
<evidence type="ECO:0000256" key="3">
    <source>
        <dbReference type="ARBA" id="ARBA00023002"/>
    </source>
</evidence>
<dbReference type="AlphaFoldDB" id="A0AAV8WV81"/>
<name>A0AAV8WV81_9CUCU</name>
<dbReference type="EC" id="1.1.1.37" evidence="1"/>
<dbReference type="GO" id="GO:0005739">
    <property type="term" value="C:mitochondrion"/>
    <property type="evidence" value="ECO:0007669"/>
    <property type="project" value="TreeGrafter"/>
</dbReference>
<comment type="caution">
    <text evidence="5">The sequence shown here is derived from an EMBL/GenBank/DDBJ whole genome shotgun (WGS) entry which is preliminary data.</text>
</comment>
<keyword evidence="2" id="KW-0816">Tricarboxylic acid cycle</keyword>
<keyword evidence="4" id="KW-0520">NAD</keyword>
<protein>
    <recommendedName>
        <fullName evidence="1">malate dehydrogenase</fullName>
        <ecNumber evidence="1">1.1.1.37</ecNumber>
    </recommendedName>
</protein>
<sequence>MNLQNFIHRKSVLKTHQIVKLLDFIISEAFQSYSKRKISSSTEFQKSIQVCVLGAHTSLGRATSFLLKQNPLISVLKVQGEPSVKNLAIDLNQIDTKCHVQGFDGIINVSKALRKLKEETSVVDRVMAEGKRVYDLAKECTIYAPRSIIIVSAPPVSVLTPLVEGVFKGTNWYHPGRIIGSAAIAQIKANTLMGRDQDLDPKICNVPIIGGPDIDLAVPLFSRASPIDIIDRSARRLLARFRGVKEINFPEIISRPNYVENYDMSEAFALNNMITTIGLGICGDEKAYYCAYVRANLVNACRHLVTTVQFSRGGIVHNFGLPQLTKLELKMFEKATLDIGKREQMAQEFLEIAESGKPTVPPFKLKDLEIKKMLQQKVVRA</sequence>
<accession>A0AAV8WV81</accession>
<dbReference type="PANTHER" id="PTHR11540:SF16">
    <property type="entry name" value="MALATE DEHYDROGENASE, MITOCHONDRIAL"/>
    <property type="match status" value="1"/>
</dbReference>
<dbReference type="GO" id="GO:0006099">
    <property type="term" value="P:tricarboxylic acid cycle"/>
    <property type="evidence" value="ECO:0007669"/>
    <property type="project" value="UniProtKB-KW"/>
</dbReference>
<dbReference type="GO" id="GO:0030060">
    <property type="term" value="F:L-malate dehydrogenase (NAD+) activity"/>
    <property type="evidence" value="ECO:0007669"/>
    <property type="project" value="UniProtKB-EC"/>
</dbReference>
<dbReference type="EMBL" id="JANEYF010004824">
    <property type="protein sequence ID" value="KAJ8929990.1"/>
    <property type="molecule type" value="Genomic_DNA"/>
</dbReference>
<evidence type="ECO:0000313" key="5">
    <source>
        <dbReference type="EMBL" id="KAJ8929990.1"/>
    </source>
</evidence>
<dbReference type="InterPro" id="IPR015955">
    <property type="entry name" value="Lactate_DH/Glyco_Ohase_4_C"/>
</dbReference>
<evidence type="ECO:0000313" key="6">
    <source>
        <dbReference type="Proteomes" id="UP001162156"/>
    </source>
</evidence>
<dbReference type="SUPFAM" id="SSF51735">
    <property type="entry name" value="NAD(P)-binding Rossmann-fold domains"/>
    <property type="match status" value="1"/>
</dbReference>
<dbReference type="Gene3D" id="3.90.110.10">
    <property type="entry name" value="Lactate dehydrogenase/glycoside hydrolase, family 4, C-terminal"/>
    <property type="match status" value="1"/>
</dbReference>